<dbReference type="GO" id="GO:0019878">
    <property type="term" value="P:lysine biosynthetic process via aminoadipic acid"/>
    <property type="evidence" value="ECO:0007669"/>
    <property type="project" value="TreeGrafter"/>
</dbReference>
<proteinExistence type="predicted"/>
<gene>
    <name evidence="4" type="ORF">EDB95_2772</name>
</gene>
<dbReference type="SUPFAM" id="SSF55347">
    <property type="entry name" value="Glyceraldehyde-3-phosphate dehydrogenase-like, C-terminal domain"/>
    <property type="match status" value="1"/>
</dbReference>
<comment type="caution">
    <text evidence="4">The sequence shown here is derived from an EMBL/GenBank/DDBJ whole genome shotgun (WGS) entry which is preliminary data.</text>
</comment>
<evidence type="ECO:0000259" key="3">
    <source>
        <dbReference type="Pfam" id="PF16653"/>
    </source>
</evidence>
<keyword evidence="1" id="KW-0560">Oxidoreductase</keyword>
<dbReference type="Gene3D" id="3.40.50.720">
    <property type="entry name" value="NAD(P)-binding Rossmann-like Domain"/>
    <property type="match status" value="2"/>
</dbReference>
<dbReference type="Proteomes" id="UP000294498">
    <property type="component" value="Unassembled WGS sequence"/>
</dbReference>
<sequence length="435" mass="47661">MGAKVLGTEEIIKNDYLDGMEPSRHILLFGAGKSATGLIDFLTRQPGLFVTVVDAREETALAKTKGAPGTRAVGLDVLAEAEKRLALVREAGVVISLMPPTLHQLIASDCLSIGRHLLTASYIDDAMRVLEPEVRAKGLLFLCEMGLDPGIDHMSAMSLLDGIRGEVLSFRSHCGGLVAPSSDDNPWHYKISWNPRNVVLAGKAGARFREAGVDRQVAYEALFDPGRRVAIPGLGELAWYPNRDSLPYASLYGLEHVPTFIRTTLRHPDFCKGWNKVIGLRLTDETPAYDTDGLSLAEFFRIHCPGAAPDEQMEYLGWNDATEINRGRCSAADVLQFALETKLTLKEHDRDMVVMLHEIEYREQGGVKTIASSLVVEGTDATHTAMAKTVGLPLGIAAMLLLEGRLKLRGLHIPTLPDIYTPVLERLEREGIAFT</sequence>
<dbReference type="Pfam" id="PF03435">
    <property type="entry name" value="Sacchrp_dh_NADP"/>
    <property type="match status" value="1"/>
</dbReference>
<evidence type="ECO:0000313" key="5">
    <source>
        <dbReference type="Proteomes" id="UP000294498"/>
    </source>
</evidence>
<dbReference type="EMBL" id="SODV01000001">
    <property type="protein sequence ID" value="TDX01730.1"/>
    <property type="molecule type" value="Genomic_DNA"/>
</dbReference>
<dbReference type="PANTHER" id="PTHR11133">
    <property type="entry name" value="SACCHAROPINE DEHYDROGENASE"/>
    <property type="match status" value="1"/>
</dbReference>
<evidence type="ECO:0000256" key="1">
    <source>
        <dbReference type="ARBA" id="ARBA00023002"/>
    </source>
</evidence>
<dbReference type="AlphaFoldDB" id="A0A4R8DTT5"/>
<dbReference type="InterPro" id="IPR051168">
    <property type="entry name" value="AASS"/>
</dbReference>
<feature type="domain" description="Saccharopine dehydrogenase NADP binding" evidence="2">
    <location>
        <begin position="26"/>
        <end position="140"/>
    </location>
</feature>
<reference evidence="4 5" key="1">
    <citation type="submission" date="2019-03" db="EMBL/GenBank/DDBJ databases">
        <title>Genomic Encyclopedia of Type Strains, Phase IV (KMG-IV): sequencing the most valuable type-strain genomes for metagenomic binning, comparative biology and taxonomic classification.</title>
        <authorList>
            <person name="Goeker M."/>
        </authorList>
    </citation>
    <scope>NUCLEOTIDE SEQUENCE [LARGE SCALE GENOMIC DNA]</scope>
    <source>
        <strain evidence="4 5">DSM 100059</strain>
    </source>
</reference>
<dbReference type="PANTHER" id="PTHR11133:SF22">
    <property type="entry name" value="ALPHA-AMINOADIPIC SEMIALDEHYDE SYNTHASE, MITOCHONDRIAL"/>
    <property type="match status" value="1"/>
</dbReference>
<organism evidence="4 5">
    <name type="scientific">Dinghuibacter silviterrae</name>
    <dbReference type="NCBI Taxonomy" id="1539049"/>
    <lineage>
        <taxon>Bacteria</taxon>
        <taxon>Pseudomonadati</taxon>
        <taxon>Bacteroidota</taxon>
        <taxon>Chitinophagia</taxon>
        <taxon>Chitinophagales</taxon>
        <taxon>Chitinophagaceae</taxon>
        <taxon>Dinghuibacter</taxon>
    </lineage>
</organism>
<dbReference type="InterPro" id="IPR036291">
    <property type="entry name" value="NAD(P)-bd_dom_sf"/>
</dbReference>
<evidence type="ECO:0000313" key="4">
    <source>
        <dbReference type="EMBL" id="TDX01730.1"/>
    </source>
</evidence>
<evidence type="ECO:0000259" key="2">
    <source>
        <dbReference type="Pfam" id="PF03435"/>
    </source>
</evidence>
<dbReference type="Pfam" id="PF16653">
    <property type="entry name" value="Sacchrp_dh_C"/>
    <property type="match status" value="1"/>
</dbReference>
<keyword evidence="5" id="KW-1185">Reference proteome</keyword>
<accession>A0A4R8DTT5</accession>
<dbReference type="SUPFAM" id="SSF51735">
    <property type="entry name" value="NAD(P)-binding Rossmann-fold domains"/>
    <property type="match status" value="1"/>
</dbReference>
<dbReference type="InterPro" id="IPR005097">
    <property type="entry name" value="Sacchrp_dh_NADP-bd"/>
</dbReference>
<dbReference type="GO" id="GO:0004753">
    <property type="term" value="F:saccharopine dehydrogenase activity"/>
    <property type="evidence" value="ECO:0007669"/>
    <property type="project" value="TreeGrafter"/>
</dbReference>
<dbReference type="GO" id="GO:0005737">
    <property type="term" value="C:cytoplasm"/>
    <property type="evidence" value="ECO:0007669"/>
    <property type="project" value="TreeGrafter"/>
</dbReference>
<protein>
    <submittedName>
        <fullName evidence="4">Saccharopine dehydrogenase-like NADP-dependent oxidoreductase</fullName>
    </submittedName>
</protein>
<dbReference type="InterPro" id="IPR032095">
    <property type="entry name" value="Sacchrp_dh-like_C"/>
</dbReference>
<feature type="domain" description="Saccharopine dehydrogenase-like C-terminal" evidence="3">
    <location>
        <begin position="146"/>
        <end position="432"/>
    </location>
</feature>
<dbReference type="Gene3D" id="3.30.360.10">
    <property type="entry name" value="Dihydrodipicolinate Reductase, domain 2"/>
    <property type="match status" value="1"/>
</dbReference>
<name>A0A4R8DTT5_9BACT</name>